<dbReference type="OrthoDB" id="3163890at2759"/>
<evidence type="ECO:0000313" key="3">
    <source>
        <dbReference type="Proteomes" id="UP000054477"/>
    </source>
</evidence>
<proteinExistence type="predicted"/>
<name>A0A0C9WKB8_9AGAR</name>
<dbReference type="EMBL" id="KN838731">
    <property type="protein sequence ID" value="KIJ96169.1"/>
    <property type="molecule type" value="Genomic_DNA"/>
</dbReference>
<organism evidence="2 3">
    <name type="scientific">Laccaria amethystina LaAM-08-1</name>
    <dbReference type="NCBI Taxonomy" id="1095629"/>
    <lineage>
        <taxon>Eukaryota</taxon>
        <taxon>Fungi</taxon>
        <taxon>Dikarya</taxon>
        <taxon>Basidiomycota</taxon>
        <taxon>Agaricomycotina</taxon>
        <taxon>Agaricomycetes</taxon>
        <taxon>Agaricomycetidae</taxon>
        <taxon>Agaricales</taxon>
        <taxon>Agaricineae</taxon>
        <taxon>Hydnangiaceae</taxon>
        <taxon>Laccaria</taxon>
    </lineage>
</organism>
<protein>
    <submittedName>
        <fullName evidence="2">Uncharacterized protein</fullName>
    </submittedName>
</protein>
<reference evidence="2 3" key="1">
    <citation type="submission" date="2014-04" db="EMBL/GenBank/DDBJ databases">
        <authorList>
            <consortium name="DOE Joint Genome Institute"/>
            <person name="Kuo A."/>
            <person name="Kohler A."/>
            <person name="Nagy L.G."/>
            <person name="Floudas D."/>
            <person name="Copeland A."/>
            <person name="Barry K.W."/>
            <person name="Cichocki N."/>
            <person name="Veneault-Fourrey C."/>
            <person name="LaButti K."/>
            <person name="Lindquist E.A."/>
            <person name="Lipzen A."/>
            <person name="Lundell T."/>
            <person name="Morin E."/>
            <person name="Murat C."/>
            <person name="Sun H."/>
            <person name="Tunlid A."/>
            <person name="Henrissat B."/>
            <person name="Grigoriev I.V."/>
            <person name="Hibbett D.S."/>
            <person name="Martin F."/>
            <person name="Nordberg H.P."/>
            <person name="Cantor M.N."/>
            <person name="Hua S.X."/>
        </authorList>
    </citation>
    <scope>NUCLEOTIDE SEQUENCE [LARGE SCALE GENOMIC DNA]</scope>
    <source>
        <strain evidence="2 3">LaAM-08-1</strain>
    </source>
</reference>
<evidence type="ECO:0000256" key="1">
    <source>
        <dbReference type="SAM" id="MobiDB-lite"/>
    </source>
</evidence>
<reference evidence="3" key="2">
    <citation type="submission" date="2015-01" db="EMBL/GenBank/DDBJ databases">
        <title>Evolutionary Origins and Diversification of the Mycorrhizal Mutualists.</title>
        <authorList>
            <consortium name="DOE Joint Genome Institute"/>
            <consortium name="Mycorrhizal Genomics Consortium"/>
            <person name="Kohler A."/>
            <person name="Kuo A."/>
            <person name="Nagy L.G."/>
            <person name="Floudas D."/>
            <person name="Copeland A."/>
            <person name="Barry K.W."/>
            <person name="Cichocki N."/>
            <person name="Veneault-Fourrey C."/>
            <person name="LaButti K."/>
            <person name="Lindquist E.A."/>
            <person name="Lipzen A."/>
            <person name="Lundell T."/>
            <person name="Morin E."/>
            <person name="Murat C."/>
            <person name="Riley R."/>
            <person name="Ohm R."/>
            <person name="Sun H."/>
            <person name="Tunlid A."/>
            <person name="Henrissat B."/>
            <person name="Grigoriev I.V."/>
            <person name="Hibbett D.S."/>
            <person name="Martin F."/>
        </authorList>
    </citation>
    <scope>NUCLEOTIDE SEQUENCE [LARGE SCALE GENOMIC DNA]</scope>
    <source>
        <strain evidence="3">LaAM-08-1</strain>
    </source>
</reference>
<evidence type="ECO:0000313" key="2">
    <source>
        <dbReference type="EMBL" id="KIJ96169.1"/>
    </source>
</evidence>
<sequence length="252" mass="27895">MSLKITLPAFAGVRCFVAPPESDSIEEQEAEDDLEGEKDLIFPTTCQDASGEDKNISSSSKPTPSFAKLQDTVLQASKGVTEGTDNEYMRLKAQCHAFSVGKRLIEARDPFFSAVPHENAPLYITAWIMHQCDSVNLDGSEKDVNQERSTYAHAQKMRAAMTYVFGHIHGLGTLPWHKDSAGKMVGNPSVSVAVSSYMVQAGETATSARAITSKKLYDLYHFNHREENWKIREMASRKKSEATEDWGGGQTR</sequence>
<dbReference type="HOGENOM" id="CLU_1102936_0_0_1"/>
<dbReference type="AlphaFoldDB" id="A0A0C9WKB8"/>
<gene>
    <name evidence="2" type="ORF">K443DRAFT_124562</name>
</gene>
<accession>A0A0C9WKB8</accession>
<feature type="region of interest" description="Disordered" evidence="1">
    <location>
        <begin position="21"/>
        <end position="68"/>
    </location>
</feature>
<feature type="compositionally biased region" description="Acidic residues" evidence="1">
    <location>
        <begin position="23"/>
        <end position="36"/>
    </location>
</feature>
<dbReference type="Proteomes" id="UP000054477">
    <property type="component" value="Unassembled WGS sequence"/>
</dbReference>
<keyword evidence="3" id="KW-1185">Reference proteome</keyword>